<comment type="catalytic activity">
    <reaction evidence="10">
        <text>squalene + reduced [NADPH--hemoprotein reductase] + O2 = (S)-2,3-epoxysqualene + oxidized [NADPH--hemoprotein reductase] + H2O + H(+)</text>
        <dbReference type="Rhea" id="RHEA:25282"/>
        <dbReference type="Rhea" id="RHEA-COMP:11964"/>
        <dbReference type="Rhea" id="RHEA-COMP:11965"/>
        <dbReference type="ChEBI" id="CHEBI:15377"/>
        <dbReference type="ChEBI" id="CHEBI:15378"/>
        <dbReference type="ChEBI" id="CHEBI:15379"/>
        <dbReference type="ChEBI" id="CHEBI:15440"/>
        <dbReference type="ChEBI" id="CHEBI:15441"/>
        <dbReference type="ChEBI" id="CHEBI:57618"/>
        <dbReference type="ChEBI" id="CHEBI:58210"/>
        <dbReference type="EC" id="1.14.14.17"/>
    </reaction>
</comment>
<keyword evidence="7" id="KW-0492">Microsome</keyword>
<dbReference type="InterPro" id="IPR040125">
    <property type="entry name" value="Squalene_monox"/>
</dbReference>
<proteinExistence type="inferred from homology"/>
<sequence length="249" mass="27475">MSVYEQYDYIVIGAGVIGPCVATALARQGKRVLIAEREWTKPNRIVGELMQPAGLKALRQLGMIKAISNIEAVHVDGYYLSYHGEAIDIPYPDKSFLKRIDTTPVPGAIQRGDEDKLVSDSTLDIQEWDASPTTKGVAFHHGEFLMNLRAICLAEKNVTKLEGNVTGLVKDEFGKVLGIKVANKGEYKAKITINCDGIFSKFRKELGDDYVTKVGSYFIGLDLVDANLPSPNHGHVILDPIKFQNVKKL</sequence>
<evidence type="ECO:0000256" key="1">
    <source>
        <dbReference type="ARBA" id="ARBA00001974"/>
    </source>
</evidence>
<comment type="subcellular location">
    <subcellularLocation>
        <location evidence="10">Endoplasmic reticulum membrane</location>
        <topology evidence="10">Multi-pass membrane protein</topology>
    </subcellularLocation>
    <subcellularLocation>
        <location evidence="2">Microsome membrane</location>
        <topology evidence="2">Multi-pass membrane protein</topology>
    </subcellularLocation>
</comment>
<comment type="caution">
    <text evidence="10">Lacks conserved residue(s) required for the propagation of feature annotation.</text>
</comment>
<dbReference type="EC" id="1.14.14.17" evidence="4 10"/>
<dbReference type="EMBL" id="BSXU01000046">
    <property type="protein sequence ID" value="GMG19020.1"/>
    <property type="molecule type" value="Genomic_DNA"/>
</dbReference>
<evidence type="ECO:0000256" key="5">
    <source>
        <dbReference type="ARBA" id="ARBA00022630"/>
    </source>
</evidence>
<protein>
    <recommendedName>
        <fullName evidence="4 10">Squalene monooxygenase</fullName>
        <ecNumber evidence="4 10">1.14.14.17</ecNumber>
    </recommendedName>
</protein>
<comment type="similarity">
    <text evidence="3 10">Belongs to the squalene monooxygenase family.</text>
</comment>
<dbReference type="GO" id="GO:0050660">
    <property type="term" value="F:flavin adenine dinucleotide binding"/>
    <property type="evidence" value="ECO:0007669"/>
    <property type="project" value="UniProtKB-UniRule"/>
</dbReference>
<gene>
    <name evidence="12" type="ORF">Amon01_000015000</name>
</gene>
<evidence type="ECO:0000259" key="11">
    <source>
        <dbReference type="Pfam" id="PF08491"/>
    </source>
</evidence>
<comment type="caution">
    <text evidence="12">The sequence shown here is derived from an EMBL/GenBank/DDBJ whole genome shotgun (WGS) entry which is preliminary data.</text>
</comment>
<evidence type="ECO:0000256" key="10">
    <source>
        <dbReference type="RuleBase" id="RU367121"/>
    </source>
</evidence>
<dbReference type="PANTHER" id="PTHR10835">
    <property type="entry name" value="SQUALENE MONOOXYGENASE"/>
    <property type="match status" value="1"/>
</dbReference>
<dbReference type="OrthoDB" id="1678617at2759"/>
<evidence type="ECO:0000256" key="6">
    <source>
        <dbReference type="ARBA" id="ARBA00022827"/>
    </source>
</evidence>
<evidence type="ECO:0000256" key="2">
    <source>
        <dbReference type="ARBA" id="ARBA00004154"/>
    </source>
</evidence>
<keyword evidence="10" id="KW-0812">Transmembrane</keyword>
<keyword evidence="10" id="KW-0256">Endoplasmic reticulum</keyword>
<accession>A0A9W6YKN4</accession>
<dbReference type="SUPFAM" id="SSF51905">
    <property type="entry name" value="FAD/NAD(P)-binding domain"/>
    <property type="match status" value="1"/>
</dbReference>
<organism evidence="12 13">
    <name type="scientific">Ambrosiozyma monospora</name>
    <name type="common">Yeast</name>
    <name type="synonym">Endomycopsis monosporus</name>
    <dbReference type="NCBI Taxonomy" id="43982"/>
    <lineage>
        <taxon>Eukaryota</taxon>
        <taxon>Fungi</taxon>
        <taxon>Dikarya</taxon>
        <taxon>Ascomycota</taxon>
        <taxon>Saccharomycotina</taxon>
        <taxon>Pichiomycetes</taxon>
        <taxon>Pichiales</taxon>
        <taxon>Pichiaceae</taxon>
        <taxon>Ambrosiozyma</taxon>
    </lineage>
</organism>
<evidence type="ECO:0000256" key="3">
    <source>
        <dbReference type="ARBA" id="ARBA00008802"/>
    </source>
</evidence>
<dbReference type="InterPro" id="IPR013698">
    <property type="entry name" value="Squalene_epoxidase"/>
</dbReference>
<dbReference type="InterPro" id="IPR036188">
    <property type="entry name" value="FAD/NAD-bd_sf"/>
</dbReference>
<dbReference type="Pfam" id="PF08491">
    <property type="entry name" value="SE"/>
    <property type="match status" value="1"/>
</dbReference>
<dbReference type="PRINTS" id="PR00420">
    <property type="entry name" value="RNGMNOXGNASE"/>
</dbReference>
<evidence type="ECO:0000313" key="12">
    <source>
        <dbReference type="EMBL" id="GMG19020.1"/>
    </source>
</evidence>
<feature type="domain" description="Squalene epoxidase" evidence="11">
    <location>
        <begin position="188"/>
        <end position="239"/>
    </location>
</feature>
<evidence type="ECO:0000256" key="4">
    <source>
        <dbReference type="ARBA" id="ARBA00012312"/>
    </source>
</evidence>
<evidence type="ECO:0000256" key="9">
    <source>
        <dbReference type="ARBA" id="ARBA00023136"/>
    </source>
</evidence>
<keyword evidence="6 10" id="KW-0274">FAD</keyword>
<keyword evidence="13" id="KW-1185">Reference proteome</keyword>
<reference evidence="12" key="1">
    <citation type="submission" date="2023-04" db="EMBL/GenBank/DDBJ databases">
        <title>Ambrosiozyma monospora NBRC 1965.</title>
        <authorList>
            <person name="Ichikawa N."/>
            <person name="Sato H."/>
            <person name="Tonouchi N."/>
        </authorList>
    </citation>
    <scope>NUCLEOTIDE SEQUENCE</scope>
    <source>
        <strain evidence="12">NBRC 1965</strain>
    </source>
</reference>
<dbReference type="PANTHER" id="PTHR10835:SF0">
    <property type="entry name" value="SQUALENE MONOOXYGENASE"/>
    <property type="match status" value="1"/>
</dbReference>
<keyword evidence="10" id="KW-1133">Transmembrane helix</keyword>
<keyword evidence="8 10" id="KW-0560">Oxidoreductase</keyword>
<dbReference type="GO" id="GO:0005789">
    <property type="term" value="C:endoplasmic reticulum membrane"/>
    <property type="evidence" value="ECO:0007669"/>
    <property type="project" value="UniProtKB-SubCell"/>
</dbReference>
<evidence type="ECO:0000313" key="13">
    <source>
        <dbReference type="Proteomes" id="UP001165063"/>
    </source>
</evidence>
<name>A0A9W6YKN4_AMBMO</name>
<dbReference type="GO" id="GO:0004506">
    <property type="term" value="F:squalene monooxygenase activity"/>
    <property type="evidence" value="ECO:0007669"/>
    <property type="project" value="UniProtKB-UniRule"/>
</dbReference>
<dbReference type="AlphaFoldDB" id="A0A9W6YKN4"/>
<comment type="function">
    <text evidence="10">Catalyzes the stereospecific oxidation of squalene to (S)-2,3-epoxysqualene, and is considered to be a rate-limiting enzyme in steroid biosynthesis.</text>
</comment>
<dbReference type="Proteomes" id="UP001165063">
    <property type="component" value="Unassembled WGS sequence"/>
</dbReference>
<evidence type="ECO:0000256" key="7">
    <source>
        <dbReference type="ARBA" id="ARBA00022848"/>
    </source>
</evidence>
<dbReference type="Gene3D" id="3.50.50.60">
    <property type="entry name" value="FAD/NAD(P)-binding domain"/>
    <property type="match status" value="1"/>
</dbReference>
<evidence type="ECO:0000256" key="8">
    <source>
        <dbReference type="ARBA" id="ARBA00023002"/>
    </source>
</evidence>
<comment type="cofactor">
    <cofactor evidence="1 10">
        <name>FAD</name>
        <dbReference type="ChEBI" id="CHEBI:57692"/>
    </cofactor>
</comment>
<dbReference type="GO" id="GO:0006696">
    <property type="term" value="P:ergosterol biosynthetic process"/>
    <property type="evidence" value="ECO:0007669"/>
    <property type="project" value="TreeGrafter"/>
</dbReference>
<feature type="transmembrane region" description="Helical" evidence="10">
    <location>
        <begin position="6"/>
        <end position="26"/>
    </location>
</feature>
<keyword evidence="9 10" id="KW-0472">Membrane</keyword>
<keyword evidence="5 10" id="KW-0285">Flavoprotein</keyword>